<evidence type="ECO:0000256" key="5">
    <source>
        <dbReference type="ARBA" id="ARBA00022840"/>
    </source>
</evidence>
<dbReference type="InterPro" id="IPR017871">
    <property type="entry name" value="ABC_transporter-like_CS"/>
</dbReference>
<gene>
    <name evidence="9" type="ORF">P1J78_01470</name>
</gene>
<comment type="caution">
    <text evidence="9">The sequence shown here is derived from an EMBL/GenBank/DDBJ whole genome shotgun (WGS) entry which is preliminary data.</text>
</comment>
<keyword evidence="3" id="KW-0997">Cell inner membrane</keyword>
<keyword evidence="4" id="KW-0547">Nucleotide-binding</keyword>
<keyword evidence="10" id="KW-1185">Reference proteome</keyword>
<keyword evidence="1" id="KW-0813">Transport</keyword>
<dbReference type="PROSITE" id="PS00211">
    <property type="entry name" value="ABC_TRANSPORTER_1"/>
    <property type="match status" value="1"/>
</dbReference>
<dbReference type="EMBL" id="JARGYC010000002">
    <property type="protein sequence ID" value="MDF0599389.1"/>
    <property type="molecule type" value="Genomic_DNA"/>
</dbReference>
<dbReference type="Proteomes" id="UP001220964">
    <property type="component" value="Unassembled WGS sequence"/>
</dbReference>
<evidence type="ECO:0000256" key="7">
    <source>
        <dbReference type="ARBA" id="ARBA00023136"/>
    </source>
</evidence>
<evidence type="ECO:0000313" key="10">
    <source>
        <dbReference type="Proteomes" id="UP001220964"/>
    </source>
</evidence>
<evidence type="ECO:0000256" key="3">
    <source>
        <dbReference type="ARBA" id="ARBA00022519"/>
    </source>
</evidence>
<evidence type="ECO:0000256" key="2">
    <source>
        <dbReference type="ARBA" id="ARBA00022475"/>
    </source>
</evidence>
<name>A0AAE3NN68_9RHOB</name>
<proteinExistence type="predicted"/>
<keyword evidence="7" id="KW-0472">Membrane</keyword>
<dbReference type="InterPro" id="IPR050093">
    <property type="entry name" value="ABC_SmlMolc_Importer"/>
</dbReference>
<evidence type="ECO:0000256" key="4">
    <source>
        <dbReference type="ARBA" id="ARBA00022741"/>
    </source>
</evidence>
<dbReference type="InterPro" id="IPR003439">
    <property type="entry name" value="ABC_transporter-like_ATP-bd"/>
</dbReference>
<dbReference type="PANTHER" id="PTHR42781">
    <property type="entry name" value="SPERMIDINE/PUTRESCINE IMPORT ATP-BINDING PROTEIN POTA"/>
    <property type="match status" value="1"/>
</dbReference>
<dbReference type="Gene3D" id="3.40.50.300">
    <property type="entry name" value="P-loop containing nucleotide triphosphate hydrolases"/>
    <property type="match status" value="1"/>
</dbReference>
<feature type="domain" description="ABC transporter" evidence="8">
    <location>
        <begin position="2"/>
        <end position="230"/>
    </location>
</feature>
<organism evidence="9 10">
    <name type="scientific">Psychromarinibacter sediminicola</name>
    <dbReference type="NCBI Taxonomy" id="3033385"/>
    <lineage>
        <taxon>Bacteria</taxon>
        <taxon>Pseudomonadati</taxon>
        <taxon>Pseudomonadota</taxon>
        <taxon>Alphaproteobacteria</taxon>
        <taxon>Rhodobacterales</taxon>
        <taxon>Paracoccaceae</taxon>
        <taxon>Psychromarinibacter</taxon>
    </lineage>
</organism>
<dbReference type="RefSeq" id="WP_275565532.1">
    <property type="nucleotide sequence ID" value="NZ_JARGYC010000002.1"/>
</dbReference>
<dbReference type="PANTHER" id="PTHR42781:SF1">
    <property type="entry name" value="THIAMINE IMPORT ATP-BINDING PROTEIN THIQ"/>
    <property type="match status" value="1"/>
</dbReference>
<dbReference type="GO" id="GO:0016887">
    <property type="term" value="F:ATP hydrolysis activity"/>
    <property type="evidence" value="ECO:0007669"/>
    <property type="project" value="InterPro"/>
</dbReference>
<keyword evidence="5 9" id="KW-0067">ATP-binding</keyword>
<dbReference type="InterPro" id="IPR027417">
    <property type="entry name" value="P-loop_NTPase"/>
</dbReference>
<evidence type="ECO:0000313" key="9">
    <source>
        <dbReference type="EMBL" id="MDF0599389.1"/>
    </source>
</evidence>
<dbReference type="SMART" id="SM00382">
    <property type="entry name" value="AAA"/>
    <property type="match status" value="1"/>
</dbReference>
<keyword evidence="2" id="KW-1003">Cell membrane</keyword>
<dbReference type="SUPFAM" id="SSF52540">
    <property type="entry name" value="P-loop containing nucleoside triphosphate hydrolases"/>
    <property type="match status" value="1"/>
</dbReference>
<evidence type="ECO:0000256" key="6">
    <source>
        <dbReference type="ARBA" id="ARBA00022967"/>
    </source>
</evidence>
<dbReference type="PROSITE" id="PS50893">
    <property type="entry name" value="ABC_TRANSPORTER_2"/>
    <property type="match status" value="1"/>
</dbReference>
<evidence type="ECO:0000256" key="1">
    <source>
        <dbReference type="ARBA" id="ARBA00022448"/>
    </source>
</evidence>
<accession>A0AAE3NN68</accession>
<protein>
    <submittedName>
        <fullName evidence="9">ATP-binding cassette domain-containing protein</fullName>
    </submittedName>
</protein>
<keyword evidence="6" id="KW-1278">Translocase</keyword>
<dbReference type="Pfam" id="PF00005">
    <property type="entry name" value="ABC_tran"/>
    <property type="match status" value="1"/>
</dbReference>
<sequence length="232" mass="24543">MLQLEGLKVDLGAFVLRADLSVAPGTRAAVVGPSGAGKSTLLSVVAGFLAPAEGRVLWDGRDLSGQEPGKRPLSIVFQDNNLFPHLSVADNVGLGLSPSLRLSKDDRARVAQSLERVGLHGMERRRPAELSGGQLSRVALARVLLRSRPLMLLDEPFAALGPAMRGEMLELVQDVAAETGATVLMVTHDPRDARRLGGQTILVAEGVARPPVATEALFADPPAVLRDYLGPD</sequence>
<evidence type="ECO:0000259" key="8">
    <source>
        <dbReference type="PROSITE" id="PS50893"/>
    </source>
</evidence>
<dbReference type="GO" id="GO:0005524">
    <property type="term" value="F:ATP binding"/>
    <property type="evidence" value="ECO:0007669"/>
    <property type="project" value="UniProtKB-KW"/>
</dbReference>
<dbReference type="InterPro" id="IPR003593">
    <property type="entry name" value="AAA+_ATPase"/>
</dbReference>
<dbReference type="AlphaFoldDB" id="A0AAE3NN68"/>
<reference evidence="9" key="1">
    <citation type="submission" date="2023-03" db="EMBL/GenBank/DDBJ databases">
        <title>Multiphase analysis and comparison of six strains from genera Psychromarinibacter, Lutimaribacter, and Maritimibacter, including a novel species: Psychromarinibacter sediminicola sp. nov.</title>
        <authorList>
            <person name="Wang Y.-H."/>
            <person name="Ye M.-Q."/>
            <person name="Du Z.-J."/>
        </authorList>
    </citation>
    <scope>NUCLEOTIDE SEQUENCE</scope>
    <source>
        <strain evidence="9">C21-152</strain>
    </source>
</reference>